<sequence length="493" mass="54882">MDRRRPAEDRLRLCEGCRDTGRRQRVCISVCPLGFAVAGGEAPVIERCRAQRDKQPAQRRSINVSGCHSGREDMAGKDAAALLRIYEAAHARETHTAERAAVAREEDVRVQTPPGQGKKQQIRSLQAKKLEKPQKLKFFGLFAATRKGEEKQKVVGLEGKVRGRRKMEVVMLSSKSLYTTRQALRCPVLQSQVHLQRGLSTSSALSKGTAGKGPKALLLDKQQGLGFAKSNALPPKPRKRGVTEIRGPYYAVMGKRYLSDIFETMGDYVDGLKFSGGSFSLFHEAKLKELIDIAHENGAYVSTGGWAEHLLTHPDNTTVLDRYFRKCKDLGFDVVELSAGFLSIPEDDWLRLIERVQSYGLKPKPELGIQFGAGGGTELEAIGTSDPGKLINLGKKFLDAGVERLMIESEGITENVTNWRTDVVSQIMKQLPQEKVMFEAADPKVFSWYIREFGIDVNLFVDNSQIVQLSCLRRGIWGTADTWGKIVSYRPDD</sequence>
<dbReference type="PANTHER" id="PTHR48413:SF1">
    <property type="entry name" value="PROTEIN HEAT-STRESS-ASSOCIATED 32"/>
    <property type="match status" value="1"/>
</dbReference>
<dbReference type="Pfam" id="PF02679">
    <property type="entry name" value="ComA"/>
    <property type="match status" value="1"/>
</dbReference>
<comment type="caution">
    <text evidence="2">The sequence shown here is derived from an EMBL/GenBank/DDBJ whole genome shotgun (WGS) entry which is preliminary data.</text>
</comment>
<dbReference type="InterPro" id="IPR036112">
    <property type="entry name" value="ComA_synth_sf"/>
</dbReference>
<dbReference type="Proteomes" id="UP000749309">
    <property type="component" value="Unassembled WGS sequence"/>
</dbReference>
<name>A0A9P4YMT7_9EURO</name>
<dbReference type="Gene3D" id="3.20.20.70">
    <property type="entry name" value="Aldolase class I"/>
    <property type="match status" value="1"/>
</dbReference>
<evidence type="ECO:0000256" key="1">
    <source>
        <dbReference type="ARBA" id="ARBA00010424"/>
    </source>
</evidence>
<dbReference type="AlphaFoldDB" id="A0A9P4YMT7"/>
<comment type="similarity">
    <text evidence="1">Belongs to the phosphosulfolactate synthase family.</text>
</comment>
<dbReference type="EMBL" id="JAAQVJ010000016">
    <property type="protein sequence ID" value="KAF3900262.1"/>
    <property type="molecule type" value="Genomic_DNA"/>
</dbReference>
<dbReference type="InterPro" id="IPR013785">
    <property type="entry name" value="Aldolase_TIM"/>
</dbReference>
<dbReference type="PANTHER" id="PTHR48413">
    <property type="match status" value="1"/>
</dbReference>
<accession>A0A9P4YMT7</accession>
<protein>
    <submittedName>
        <fullName evidence="2">Sulfonate biosynthesis enzyme</fullName>
    </submittedName>
</protein>
<proteinExistence type="inferred from homology"/>
<dbReference type="SUPFAM" id="SSF102110">
    <property type="entry name" value="(2r)-phospho-3-sulfolactate synthase ComA"/>
    <property type="match status" value="1"/>
</dbReference>
<evidence type="ECO:0000313" key="3">
    <source>
        <dbReference type="Proteomes" id="UP000749309"/>
    </source>
</evidence>
<organism evidence="2 3">
    <name type="scientific">Trichophyton interdigitale</name>
    <dbReference type="NCBI Taxonomy" id="101480"/>
    <lineage>
        <taxon>Eukaryota</taxon>
        <taxon>Fungi</taxon>
        <taxon>Dikarya</taxon>
        <taxon>Ascomycota</taxon>
        <taxon>Pezizomycotina</taxon>
        <taxon>Eurotiomycetes</taxon>
        <taxon>Eurotiomycetidae</taxon>
        <taxon>Onygenales</taxon>
        <taxon>Arthrodermataceae</taxon>
        <taxon>Trichophyton</taxon>
    </lineage>
</organism>
<dbReference type="InterPro" id="IPR003830">
    <property type="entry name" value="ComA_synth"/>
</dbReference>
<evidence type="ECO:0000313" key="2">
    <source>
        <dbReference type="EMBL" id="KAF3900262.1"/>
    </source>
</evidence>
<gene>
    <name evidence="2" type="ORF">GY632_0883</name>
</gene>
<reference evidence="2" key="1">
    <citation type="submission" date="2020-03" db="EMBL/GenBank/DDBJ databases">
        <title>Whole Genome Sequence of Trichophyton interdigitale from India.</title>
        <authorList>
            <person name="Kumar P."/>
        </authorList>
    </citation>
    <scope>NUCLEOTIDE SEQUENCE</scope>
    <source>
        <strain evidence="2">UCMS-IGIB-CI14</strain>
    </source>
</reference>